<gene>
    <name evidence="3" type="ORF">RSOLAG1IB_07522</name>
</gene>
<dbReference type="EMBL" id="LN679119">
    <property type="protein sequence ID" value="CEL56069.1"/>
    <property type="molecule type" value="Genomic_DNA"/>
</dbReference>
<sequence>MKFCLFTFISVWLTASVAAQQPVWAQCGDYYQCQPGAAQTPPTISTSTTQASTPTATSSAPSASGTQIRAVQDPVYHLYLQNSGGTPVLASESTSGRFVINGSIALVSGSSKLYLNINASTTSYKSLTFGSTASTLNWGLEGDTIITTNASPYGRQLNFLACTTSATGSYQVYLQTGNDMPSGTTCSTITLHLPCLC</sequence>
<organism evidence="3 4">
    <name type="scientific">Thanatephorus cucumeris (strain AG1-IB / isolate 7/3/14)</name>
    <name type="common">Lettuce bottom rot fungus</name>
    <name type="synonym">Rhizoctonia solani</name>
    <dbReference type="NCBI Taxonomy" id="1108050"/>
    <lineage>
        <taxon>Eukaryota</taxon>
        <taxon>Fungi</taxon>
        <taxon>Dikarya</taxon>
        <taxon>Basidiomycota</taxon>
        <taxon>Agaricomycotina</taxon>
        <taxon>Agaricomycetes</taxon>
        <taxon>Cantharellales</taxon>
        <taxon>Ceratobasidiaceae</taxon>
        <taxon>Rhizoctonia</taxon>
        <taxon>Rhizoctonia solani AG-1</taxon>
    </lineage>
</organism>
<evidence type="ECO:0000256" key="1">
    <source>
        <dbReference type="SAM" id="MobiDB-lite"/>
    </source>
</evidence>
<proteinExistence type="predicted"/>
<keyword evidence="2" id="KW-0732">Signal</keyword>
<evidence type="ECO:0000256" key="2">
    <source>
        <dbReference type="SAM" id="SignalP"/>
    </source>
</evidence>
<name>A0A0B7FGR4_THACB</name>
<evidence type="ECO:0000313" key="3">
    <source>
        <dbReference type="EMBL" id="CEL56069.1"/>
    </source>
</evidence>
<dbReference type="Proteomes" id="UP000059188">
    <property type="component" value="Unassembled WGS sequence"/>
</dbReference>
<reference evidence="3 4" key="1">
    <citation type="submission" date="2014-11" db="EMBL/GenBank/DDBJ databases">
        <authorList>
            <person name="Wibberg Daniel"/>
        </authorList>
    </citation>
    <scope>NUCLEOTIDE SEQUENCE [LARGE SCALE GENOMIC DNA]</scope>
    <source>
        <strain evidence="3">Rhizoctonia solani AG1-IB 7/3/14</strain>
    </source>
</reference>
<protein>
    <submittedName>
        <fullName evidence="3">Uncharacterized protein</fullName>
    </submittedName>
</protein>
<feature type="signal peptide" evidence="2">
    <location>
        <begin position="1"/>
        <end position="19"/>
    </location>
</feature>
<evidence type="ECO:0000313" key="4">
    <source>
        <dbReference type="Proteomes" id="UP000059188"/>
    </source>
</evidence>
<feature type="chain" id="PRO_5002114180" evidence="2">
    <location>
        <begin position="20"/>
        <end position="197"/>
    </location>
</feature>
<accession>A0A0B7FGR4</accession>
<feature type="region of interest" description="Disordered" evidence="1">
    <location>
        <begin position="42"/>
        <end position="66"/>
    </location>
</feature>
<keyword evidence="4" id="KW-1185">Reference proteome</keyword>
<dbReference type="AlphaFoldDB" id="A0A0B7FGR4"/>
<dbReference type="OrthoDB" id="3915838at2759"/>